<dbReference type="EMBL" id="NQVE01000194">
    <property type="protein sequence ID" value="RAL40328.1"/>
    <property type="molecule type" value="Genomic_DNA"/>
</dbReference>
<reference evidence="2 3" key="1">
    <citation type="submission" date="2018-06" db="EMBL/GenBank/DDBJ databases">
        <title>The Genome of Cuscuta australis (Dodder) Provides Insight into the Evolution of Plant Parasitism.</title>
        <authorList>
            <person name="Liu H."/>
        </authorList>
    </citation>
    <scope>NUCLEOTIDE SEQUENCE [LARGE SCALE GENOMIC DNA]</scope>
    <source>
        <strain evidence="3">cv. Yunnan</strain>
        <tissue evidence="2">Vines</tissue>
    </source>
</reference>
<keyword evidence="1" id="KW-0472">Membrane</keyword>
<evidence type="ECO:0000313" key="2">
    <source>
        <dbReference type="EMBL" id="RAL40328.1"/>
    </source>
</evidence>
<keyword evidence="1" id="KW-0812">Transmembrane</keyword>
<accession>A0A328D779</accession>
<evidence type="ECO:0000313" key="3">
    <source>
        <dbReference type="Proteomes" id="UP000249390"/>
    </source>
</evidence>
<keyword evidence="3" id="KW-1185">Reference proteome</keyword>
<dbReference type="Proteomes" id="UP000249390">
    <property type="component" value="Unassembled WGS sequence"/>
</dbReference>
<evidence type="ECO:0000256" key="1">
    <source>
        <dbReference type="SAM" id="Phobius"/>
    </source>
</evidence>
<keyword evidence="1" id="KW-1133">Transmembrane helix</keyword>
<dbReference type="AlphaFoldDB" id="A0A328D779"/>
<comment type="caution">
    <text evidence="2">The sequence shown here is derived from an EMBL/GenBank/DDBJ whole genome shotgun (WGS) entry which is preliminary data.</text>
</comment>
<sequence>MHLETMHSSPVQFWQPTTLFISIMFVYCYAFHNRISLAESFATSYPGRRNSNDDDDEEGITVEVAGDVDRSLQRGWRKGTEKLPTIHQGILRLFQLTCVRVGVSSESSRLEKQRRK</sequence>
<protein>
    <submittedName>
        <fullName evidence="2">Uncharacterized protein</fullName>
    </submittedName>
</protein>
<organism evidence="2 3">
    <name type="scientific">Cuscuta australis</name>
    <dbReference type="NCBI Taxonomy" id="267555"/>
    <lineage>
        <taxon>Eukaryota</taxon>
        <taxon>Viridiplantae</taxon>
        <taxon>Streptophyta</taxon>
        <taxon>Embryophyta</taxon>
        <taxon>Tracheophyta</taxon>
        <taxon>Spermatophyta</taxon>
        <taxon>Magnoliopsida</taxon>
        <taxon>eudicotyledons</taxon>
        <taxon>Gunneridae</taxon>
        <taxon>Pentapetalae</taxon>
        <taxon>asterids</taxon>
        <taxon>lamiids</taxon>
        <taxon>Solanales</taxon>
        <taxon>Convolvulaceae</taxon>
        <taxon>Cuscuteae</taxon>
        <taxon>Cuscuta</taxon>
        <taxon>Cuscuta subgen. Grammica</taxon>
        <taxon>Cuscuta sect. Cleistogrammica</taxon>
    </lineage>
</organism>
<name>A0A328D779_9ASTE</name>
<proteinExistence type="predicted"/>
<gene>
    <name evidence="2" type="ORF">DM860_006398</name>
</gene>
<feature type="transmembrane region" description="Helical" evidence="1">
    <location>
        <begin position="12"/>
        <end position="31"/>
    </location>
</feature>